<dbReference type="EMBL" id="PYGD01000001">
    <property type="protein sequence ID" value="PSK94889.1"/>
    <property type="molecule type" value="Genomic_DNA"/>
</dbReference>
<comment type="caution">
    <text evidence="3">The sequence shown here is derived from an EMBL/GenBank/DDBJ whole genome shotgun (WGS) entry which is preliminary data.</text>
</comment>
<evidence type="ECO:0000256" key="1">
    <source>
        <dbReference type="SAM" id="SignalP"/>
    </source>
</evidence>
<name>A0A2P8DCF7_9BACT</name>
<feature type="chain" id="PRO_5015189581" evidence="1">
    <location>
        <begin position="22"/>
        <end position="161"/>
    </location>
</feature>
<reference evidence="3 4" key="1">
    <citation type="submission" date="2018-03" db="EMBL/GenBank/DDBJ databases">
        <title>Genomic Encyclopedia of Type Strains, Phase III (KMG-III): the genomes of soil and plant-associated and newly described type strains.</title>
        <authorList>
            <person name="Whitman W."/>
        </authorList>
    </citation>
    <scope>NUCLEOTIDE SEQUENCE [LARGE SCALE GENOMIC DNA]</scope>
    <source>
        <strain evidence="3 4">CGMCC 1.12700</strain>
    </source>
</reference>
<sequence length="161" mass="16419">MNLKHTALALTLVTGMAMGMASCNSQEKKDAAAKAKIEALAPGVTVEVKDGVATLSGPISDDATKAAMETAAKGVEGVKSVVNNTTTPPPPPMPAPVEINPDEALATAAAAAAKEYNGVTVAVKDGVVTLTGEIKKADLPKLMQAMNSIKPKKVDNKLTVK</sequence>
<protein>
    <submittedName>
        <fullName evidence="3">BON domain-containing protein</fullName>
    </submittedName>
</protein>
<keyword evidence="4" id="KW-1185">Reference proteome</keyword>
<gene>
    <name evidence="3" type="ORF">B0I18_1011052</name>
</gene>
<dbReference type="RefSeq" id="WP_106521572.1">
    <property type="nucleotide sequence ID" value="NZ_PYGD01000001.1"/>
</dbReference>
<accession>A0A2P8DCF7</accession>
<dbReference type="PROSITE" id="PS51257">
    <property type="entry name" value="PROKAR_LIPOPROTEIN"/>
    <property type="match status" value="1"/>
</dbReference>
<dbReference type="AlphaFoldDB" id="A0A2P8DCF7"/>
<dbReference type="Gene3D" id="3.40.1520.20">
    <property type="match status" value="1"/>
</dbReference>
<proteinExistence type="predicted"/>
<evidence type="ECO:0000259" key="2">
    <source>
        <dbReference type="PROSITE" id="PS50914"/>
    </source>
</evidence>
<evidence type="ECO:0000313" key="4">
    <source>
        <dbReference type="Proteomes" id="UP000240572"/>
    </source>
</evidence>
<keyword evidence="1" id="KW-0732">Signal</keyword>
<feature type="signal peptide" evidence="1">
    <location>
        <begin position="1"/>
        <end position="21"/>
    </location>
</feature>
<dbReference type="InterPro" id="IPR007055">
    <property type="entry name" value="BON_dom"/>
</dbReference>
<dbReference type="Pfam" id="PF04972">
    <property type="entry name" value="BON"/>
    <property type="match status" value="2"/>
</dbReference>
<evidence type="ECO:0000313" key="3">
    <source>
        <dbReference type="EMBL" id="PSK94889.1"/>
    </source>
</evidence>
<feature type="domain" description="BON" evidence="2">
    <location>
        <begin position="19"/>
        <end position="89"/>
    </location>
</feature>
<dbReference type="PROSITE" id="PS50914">
    <property type="entry name" value="BON"/>
    <property type="match status" value="1"/>
</dbReference>
<dbReference type="Proteomes" id="UP000240572">
    <property type="component" value="Unassembled WGS sequence"/>
</dbReference>
<dbReference type="OrthoDB" id="1097785at2"/>
<organism evidence="3 4">
    <name type="scientific">Taibaiella chishuiensis</name>
    <dbReference type="NCBI Taxonomy" id="1434707"/>
    <lineage>
        <taxon>Bacteria</taxon>
        <taxon>Pseudomonadati</taxon>
        <taxon>Bacteroidota</taxon>
        <taxon>Chitinophagia</taxon>
        <taxon>Chitinophagales</taxon>
        <taxon>Chitinophagaceae</taxon>
        <taxon>Taibaiella</taxon>
    </lineage>
</organism>